<dbReference type="CDD" id="cd04859">
    <property type="entry name" value="Prim_Pol"/>
    <property type="match status" value="1"/>
</dbReference>
<proteinExistence type="predicted"/>
<dbReference type="SMART" id="SM00943">
    <property type="entry name" value="Prim-Pol"/>
    <property type="match status" value="1"/>
</dbReference>
<evidence type="ECO:0000313" key="3">
    <source>
        <dbReference type="EMBL" id="GAA2517983.1"/>
    </source>
</evidence>
<dbReference type="Pfam" id="PF09250">
    <property type="entry name" value="Prim-Pol"/>
    <property type="match status" value="1"/>
</dbReference>
<sequence>MTTTTPNGTAIYNLRERRSIMGDLLDAALTAAGRGWYVFPLRPGDKRPAFPGHSAAGCDLSDRWCRLHDGHVGWQDRATIDPDRIRRAWSARPYNVGIACGPSGLLVVDLDQPKPGDDAAPGTVAFAAVAAGRPGPATFTVTTGRGGTHLYYRQPAGPGLRNSAGVLARLVDTRGHGGYVVAAGSVVNGNPYTATGAGDVAELPGWLVDRLRPASTPASGPVRVALAAHDRQSRYVAAAVRRQLTHLSGAAQGQRNHALFVSAVALGQLVAGGALPEHDARVLLEGAARAVGLGESETVRTVASGLRVGAMRPRAVAA</sequence>
<keyword evidence="4" id="KW-1185">Reference proteome</keyword>
<reference evidence="3 4" key="1">
    <citation type="journal article" date="2019" name="Int. J. Syst. Evol. Microbiol.">
        <title>The Global Catalogue of Microorganisms (GCM) 10K type strain sequencing project: providing services to taxonomists for standard genome sequencing and annotation.</title>
        <authorList>
            <consortium name="The Broad Institute Genomics Platform"/>
            <consortium name="The Broad Institute Genome Sequencing Center for Infectious Disease"/>
            <person name="Wu L."/>
            <person name="Ma J."/>
        </authorList>
    </citation>
    <scope>NUCLEOTIDE SEQUENCE [LARGE SCALE GENOMIC DNA]</scope>
    <source>
        <strain evidence="3 4">JCM 3367</strain>
    </source>
</reference>
<dbReference type="PANTHER" id="PTHR35372:SF2">
    <property type="entry name" value="SF3 HELICASE DOMAIN-CONTAINING PROTEIN"/>
    <property type="match status" value="1"/>
</dbReference>
<name>A0ABN3NB06_9ACTN</name>
<dbReference type="InterPro" id="IPR051620">
    <property type="entry name" value="ORF904-like_C"/>
</dbReference>
<dbReference type="InterPro" id="IPR015330">
    <property type="entry name" value="DNA_primase/pol_bifunc_N"/>
</dbReference>
<gene>
    <name evidence="3" type="ORF">GCM10010201_13550</name>
</gene>
<dbReference type="PANTHER" id="PTHR35372">
    <property type="entry name" value="ATP BINDING PROTEIN-RELATED"/>
    <property type="match status" value="1"/>
</dbReference>
<dbReference type="SUPFAM" id="SSF56747">
    <property type="entry name" value="Prim-pol domain"/>
    <property type="match status" value="1"/>
</dbReference>
<evidence type="ECO:0000259" key="2">
    <source>
        <dbReference type="SMART" id="SM00943"/>
    </source>
</evidence>
<dbReference type="EMBL" id="BAAARY010000005">
    <property type="protein sequence ID" value="GAA2517983.1"/>
    <property type="molecule type" value="Genomic_DNA"/>
</dbReference>
<protein>
    <submittedName>
        <fullName evidence="3">Bifunctional DNA primase/polymerase</fullName>
    </submittedName>
</protein>
<dbReference type="Proteomes" id="UP001499978">
    <property type="component" value="Unassembled WGS sequence"/>
</dbReference>
<accession>A0ABN3NB06</accession>
<keyword evidence="1" id="KW-0378">Hydrolase</keyword>
<feature type="domain" description="DNA primase/polymerase bifunctional N-terminal" evidence="2">
    <location>
        <begin position="28"/>
        <end position="207"/>
    </location>
</feature>
<organism evidence="3 4">
    <name type="scientific">Pilimelia columellifera subsp. columellifera</name>
    <dbReference type="NCBI Taxonomy" id="706583"/>
    <lineage>
        <taxon>Bacteria</taxon>
        <taxon>Bacillati</taxon>
        <taxon>Actinomycetota</taxon>
        <taxon>Actinomycetes</taxon>
        <taxon>Micromonosporales</taxon>
        <taxon>Micromonosporaceae</taxon>
        <taxon>Pilimelia</taxon>
    </lineage>
</organism>
<evidence type="ECO:0000256" key="1">
    <source>
        <dbReference type="ARBA" id="ARBA00022801"/>
    </source>
</evidence>
<evidence type="ECO:0000313" key="4">
    <source>
        <dbReference type="Proteomes" id="UP001499978"/>
    </source>
</evidence>
<comment type="caution">
    <text evidence="3">The sequence shown here is derived from an EMBL/GenBank/DDBJ whole genome shotgun (WGS) entry which is preliminary data.</text>
</comment>